<sequence length="254" mass="26859">MAIHHLFFLFLSISLIYGNILVFCMHKSTYNTHGVHSTVFTIKNNCPYTIAPGTLTSTGTPVTTGFELPPQASNSINMTPSWSGRLWARFGCSNNGGRYSCSSGDCGSGQVACNGAGAAPPATLVEFTLADASSTDFYDVSLVDGFNLPVSVVPQGGGCPTTDCPVDINASCPSELVVKDGSGGTIGCKSACLAFNEPQYCCTGAYNTPETCPPTNYSQFFENLCPKAYSYAYDDKSSTFTCPTGPDYLITFCP</sequence>
<dbReference type="FunFam" id="2.60.110.10:FF:000004">
    <property type="entry name" value="THAUMATIN-LIKE PROTEIN 1"/>
    <property type="match status" value="1"/>
</dbReference>
<proteinExistence type="predicted"/>
<protein>
    <recommendedName>
        <fullName evidence="5">Thaumatin-like protein</fullName>
    </recommendedName>
</protein>
<keyword evidence="2" id="KW-0732">Signal</keyword>
<reference evidence="3 4" key="1">
    <citation type="journal article" date="2017" name="Nat. Commun.">
        <title>Genome assembly with in vitro proximity ligation data and whole-genome triplication in lettuce.</title>
        <authorList>
            <person name="Reyes-Chin-Wo S."/>
            <person name="Wang Z."/>
            <person name="Yang X."/>
            <person name="Kozik A."/>
            <person name="Arikit S."/>
            <person name="Song C."/>
            <person name="Xia L."/>
            <person name="Froenicke L."/>
            <person name="Lavelle D.O."/>
            <person name="Truco M.J."/>
            <person name="Xia R."/>
            <person name="Zhu S."/>
            <person name="Xu C."/>
            <person name="Xu H."/>
            <person name="Xu X."/>
            <person name="Cox K."/>
            <person name="Korf I."/>
            <person name="Meyers B.C."/>
            <person name="Michelmore R.W."/>
        </authorList>
    </citation>
    <scope>NUCLEOTIDE SEQUENCE [LARGE SCALE GENOMIC DNA]</scope>
    <source>
        <strain evidence="4">cv. Salinas</strain>
        <tissue evidence="3">Seedlings</tissue>
    </source>
</reference>
<feature type="disulfide bond" evidence="1">
    <location>
        <begin position="202"/>
        <end position="212"/>
    </location>
</feature>
<dbReference type="Proteomes" id="UP000235145">
    <property type="component" value="Unassembled WGS sequence"/>
</dbReference>
<dbReference type="SUPFAM" id="SSF49870">
    <property type="entry name" value="Osmotin, thaumatin-like protein"/>
    <property type="match status" value="1"/>
</dbReference>
<gene>
    <name evidence="3" type="ORF">LSAT_V11C200057920</name>
</gene>
<evidence type="ECO:0000256" key="2">
    <source>
        <dbReference type="SAM" id="SignalP"/>
    </source>
</evidence>
<dbReference type="SMART" id="SM00205">
    <property type="entry name" value="THN"/>
    <property type="match status" value="1"/>
</dbReference>
<dbReference type="Pfam" id="PF00314">
    <property type="entry name" value="Thaumatin"/>
    <property type="match status" value="1"/>
</dbReference>
<dbReference type="CDD" id="cd09218">
    <property type="entry name" value="TLP-PA"/>
    <property type="match status" value="1"/>
</dbReference>
<feature type="disulfide bond" evidence="1">
    <location>
        <begin position="92"/>
        <end position="101"/>
    </location>
</feature>
<feature type="disulfide bond" evidence="1">
    <location>
        <begin position="106"/>
        <end position="113"/>
    </location>
</feature>
<feature type="disulfide bond" evidence="1">
    <location>
        <begin position="164"/>
        <end position="225"/>
    </location>
</feature>
<dbReference type="InterPro" id="IPR037176">
    <property type="entry name" value="Osmotin/thaumatin-like_sf"/>
</dbReference>
<dbReference type="PIRSF" id="PIRSF002703">
    <property type="entry name" value="Thaumatin"/>
    <property type="match status" value="1"/>
</dbReference>
<feature type="disulfide bond" evidence="1">
    <location>
        <begin position="172"/>
        <end position="188"/>
    </location>
</feature>
<feature type="disulfide bond" evidence="1">
    <location>
        <begin position="192"/>
        <end position="201"/>
    </location>
</feature>
<accession>A0A9R1WCA5</accession>
<feature type="signal peptide" evidence="2">
    <location>
        <begin position="1"/>
        <end position="18"/>
    </location>
</feature>
<evidence type="ECO:0000313" key="3">
    <source>
        <dbReference type="EMBL" id="KAJ0220242.1"/>
    </source>
</evidence>
<evidence type="ECO:0000313" key="4">
    <source>
        <dbReference type="Proteomes" id="UP000235145"/>
    </source>
</evidence>
<dbReference type="Gene3D" id="2.60.110.10">
    <property type="entry name" value="Thaumatin"/>
    <property type="match status" value="1"/>
</dbReference>
<feature type="disulfide bond" evidence="1">
    <location>
        <begin position="46"/>
        <end position="253"/>
    </location>
</feature>
<dbReference type="InterPro" id="IPR001938">
    <property type="entry name" value="Thaumatin"/>
</dbReference>
<feature type="chain" id="PRO_5040313294" description="Thaumatin-like protein" evidence="2">
    <location>
        <begin position="19"/>
        <end position="254"/>
    </location>
</feature>
<dbReference type="GO" id="GO:0006952">
    <property type="term" value="P:defense response"/>
    <property type="evidence" value="ECO:0000318"/>
    <property type="project" value="GO_Central"/>
</dbReference>
<organism evidence="3 4">
    <name type="scientific">Lactuca sativa</name>
    <name type="common">Garden lettuce</name>
    <dbReference type="NCBI Taxonomy" id="4236"/>
    <lineage>
        <taxon>Eukaryota</taxon>
        <taxon>Viridiplantae</taxon>
        <taxon>Streptophyta</taxon>
        <taxon>Embryophyta</taxon>
        <taxon>Tracheophyta</taxon>
        <taxon>Spermatophyta</taxon>
        <taxon>Magnoliopsida</taxon>
        <taxon>eudicotyledons</taxon>
        <taxon>Gunneridae</taxon>
        <taxon>Pentapetalae</taxon>
        <taxon>asterids</taxon>
        <taxon>campanulids</taxon>
        <taxon>Asterales</taxon>
        <taxon>Asteraceae</taxon>
        <taxon>Cichorioideae</taxon>
        <taxon>Cichorieae</taxon>
        <taxon>Lactucinae</taxon>
        <taxon>Lactuca</taxon>
    </lineage>
</organism>
<dbReference type="PROSITE" id="PS51367">
    <property type="entry name" value="THAUMATIN_2"/>
    <property type="match status" value="1"/>
</dbReference>
<evidence type="ECO:0000256" key="1">
    <source>
        <dbReference type="PIRSR" id="PIRSR002703-1"/>
    </source>
</evidence>
<dbReference type="PRINTS" id="PR00347">
    <property type="entry name" value="THAUMATIN"/>
</dbReference>
<dbReference type="EMBL" id="NBSK02000002">
    <property type="protein sequence ID" value="KAJ0220242.1"/>
    <property type="molecule type" value="Genomic_DNA"/>
</dbReference>
<keyword evidence="4" id="KW-1185">Reference proteome</keyword>
<keyword evidence="1" id="KW-1015">Disulfide bond</keyword>
<feature type="disulfide bond" evidence="1">
    <location>
        <begin position="159"/>
        <end position="242"/>
    </location>
</feature>
<dbReference type="AlphaFoldDB" id="A0A9R1WCA5"/>
<name>A0A9R1WCA5_LACSA</name>
<comment type="caution">
    <text evidence="3">The sequence shown here is derived from an EMBL/GenBank/DDBJ whole genome shotgun (WGS) entry which is preliminary data.</text>
</comment>
<evidence type="ECO:0008006" key="5">
    <source>
        <dbReference type="Google" id="ProtNLM"/>
    </source>
</evidence>
<dbReference type="PANTHER" id="PTHR31048">
    <property type="entry name" value="OS03G0233200 PROTEIN"/>
    <property type="match status" value="1"/>
</dbReference>